<dbReference type="PANTHER" id="PTHR33874">
    <property type="entry name" value="RING FINGER PROTEIN"/>
    <property type="match status" value="1"/>
</dbReference>
<protein>
    <submittedName>
        <fullName evidence="2">Uncharacterized protein</fullName>
    </submittedName>
</protein>
<dbReference type="Proteomes" id="UP000652761">
    <property type="component" value="Unassembled WGS sequence"/>
</dbReference>
<evidence type="ECO:0000313" key="3">
    <source>
        <dbReference type="Proteomes" id="UP000652761"/>
    </source>
</evidence>
<dbReference type="PANTHER" id="PTHR33874:SF1">
    <property type="entry name" value="RING FINGER PROTEIN"/>
    <property type="match status" value="1"/>
</dbReference>
<proteinExistence type="predicted"/>
<dbReference type="EMBL" id="NMUH01000963">
    <property type="protein sequence ID" value="MQL87239.1"/>
    <property type="molecule type" value="Genomic_DNA"/>
</dbReference>
<evidence type="ECO:0000313" key="2">
    <source>
        <dbReference type="EMBL" id="MQL87239.1"/>
    </source>
</evidence>
<keyword evidence="3" id="KW-1185">Reference proteome</keyword>
<feature type="region of interest" description="Disordered" evidence="1">
    <location>
        <begin position="1"/>
        <end position="32"/>
    </location>
</feature>
<name>A0A843V6I9_COLES</name>
<dbReference type="OrthoDB" id="2014733at2759"/>
<sequence>MEVALGKGSAPATVSTPCGEVASPSEGEGGGFVEQQMQVARRVKRRTLVEVLEQCRRALELLKDSDVEEGGGSGACPEEGEGEEGDSSLHDSSSSAVDSEADELNSLLKSRVDSPKFLEKLGNLQKSVSQNVSGDEGTTWDVITAKDLWDDKYSAVEHGSNEEDDDYVLVKQEDIVDGIACFMAAYLLSLKETKELTPNQLQEGMQLLAIHFSGEVFGEAEAGGGGSIGY</sequence>
<accession>A0A843V6I9</accession>
<gene>
    <name evidence="2" type="ORF">Taro_019780</name>
</gene>
<organism evidence="2 3">
    <name type="scientific">Colocasia esculenta</name>
    <name type="common">Wild taro</name>
    <name type="synonym">Arum esculentum</name>
    <dbReference type="NCBI Taxonomy" id="4460"/>
    <lineage>
        <taxon>Eukaryota</taxon>
        <taxon>Viridiplantae</taxon>
        <taxon>Streptophyta</taxon>
        <taxon>Embryophyta</taxon>
        <taxon>Tracheophyta</taxon>
        <taxon>Spermatophyta</taxon>
        <taxon>Magnoliopsida</taxon>
        <taxon>Liliopsida</taxon>
        <taxon>Araceae</taxon>
        <taxon>Aroideae</taxon>
        <taxon>Colocasieae</taxon>
        <taxon>Colocasia</taxon>
    </lineage>
</organism>
<reference evidence="2" key="1">
    <citation type="submission" date="2017-07" db="EMBL/GenBank/DDBJ databases">
        <title>Taro Niue Genome Assembly and Annotation.</title>
        <authorList>
            <person name="Atibalentja N."/>
            <person name="Keating K."/>
            <person name="Fields C.J."/>
        </authorList>
    </citation>
    <scope>NUCLEOTIDE SEQUENCE</scope>
    <source>
        <strain evidence="2">Niue_2</strain>
        <tissue evidence="2">Leaf</tissue>
    </source>
</reference>
<feature type="region of interest" description="Disordered" evidence="1">
    <location>
        <begin position="66"/>
        <end position="102"/>
    </location>
</feature>
<dbReference type="AlphaFoldDB" id="A0A843V6I9"/>
<comment type="caution">
    <text evidence="2">The sequence shown here is derived from an EMBL/GenBank/DDBJ whole genome shotgun (WGS) entry which is preliminary data.</text>
</comment>
<evidence type="ECO:0000256" key="1">
    <source>
        <dbReference type="SAM" id="MobiDB-lite"/>
    </source>
</evidence>